<comment type="caution">
    <text evidence="2">The sequence shown here is derived from an EMBL/GenBank/DDBJ whole genome shotgun (WGS) entry which is preliminary data.</text>
</comment>
<evidence type="ECO:0000259" key="1">
    <source>
        <dbReference type="Pfam" id="PF08241"/>
    </source>
</evidence>
<dbReference type="SUPFAM" id="SSF53335">
    <property type="entry name" value="S-adenosyl-L-methionine-dependent methyltransferases"/>
    <property type="match status" value="1"/>
</dbReference>
<organism evidence="2 3">
    <name type="scientific">Candidatus Blackburnbacteria bacterium RIFCSPLOWO2_01_FULL_40_20</name>
    <dbReference type="NCBI Taxonomy" id="1797519"/>
    <lineage>
        <taxon>Bacteria</taxon>
        <taxon>Candidatus Blackburniibacteriota</taxon>
    </lineage>
</organism>
<dbReference type="EMBL" id="MHCC01000022">
    <property type="protein sequence ID" value="OGY13018.1"/>
    <property type="molecule type" value="Genomic_DNA"/>
</dbReference>
<sequence>MEFQEYRWMFENEDKNFFYVANHKIIISLIKRFAPTSNKPLKILEAGCGTGLLSKKLKPYGKVNAFDIHPEAIRLTKQRGVNARKGSVNNVPFHTNSFDVVTSVDVIYHKQVDDQKALSEFFRVLKPGGILVVRVPANKWLVRESDKHVHTRERYNKEELARKLQKAGFIIEKISYINSLLLPPVIITHYLEKIIKPKSTKSPITPTPKLINLLLSFLLSSEAYILQFLNLPFGLGIVAVTKKPKSQSTRE</sequence>
<dbReference type="PANTHER" id="PTHR43464:SF94">
    <property type="entry name" value="MALONYL-[ACYL-CARRIER PROTEIN] O-METHYLTRANSFERASE"/>
    <property type="match status" value="1"/>
</dbReference>
<name>A0A1G1VC62_9BACT</name>
<protein>
    <recommendedName>
        <fullName evidence="1">Methyltransferase type 11 domain-containing protein</fullName>
    </recommendedName>
</protein>
<gene>
    <name evidence="2" type="ORF">A3A77_01740</name>
</gene>
<dbReference type="CDD" id="cd02440">
    <property type="entry name" value="AdoMet_MTases"/>
    <property type="match status" value="1"/>
</dbReference>
<evidence type="ECO:0000313" key="3">
    <source>
        <dbReference type="Proteomes" id="UP000178659"/>
    </source>
</evidence>
<accession>A0A1G1VC62</accession>
<reference evidence="2 3" key="1">
    <citation type="journal article" date="2016" name="Nat. Commun.">
        <title>Thousands of microbial genomes shed light on interconnected biogeochemical processes in an aquifer system.</title>
        <authorList>
            <person name="Anantharaman K."/>
            <person name="Brown C.T."/>
            <person name="Hug L.A."/>
            <person name="Sharon I."/>
            <person name="Castelle C.J."/>
            <person name="Probst A.J."/>
            <person name="Thomas B.C."/>
            <person name="Singh A."/>
            <person name="Wilkins M.J."/>
            <person name="Karaoz U."/>
            <person name="Brodie E.L."/>
            <person name="Williams K.H."/>
            <person name="Hubbard S.S."/>
            <person name="Banfield J.F."/>
        </authorList>
    </citation>
    <scope>NUCLEOTIDE SEQUENCE [LARGE SCALE GENOMIC DNA]</scope>
</reference>
<dbReference type="GO" id="GO:0008757">
    <property type="term" value="F:S-adenosylmethionine-dependent methyltransferase activity"/>
    <property type="evidence" value="ECO:0007669"/>
    <property type="project" value="InterPro"/>
</dbReference>
<evidence type="ECO:0000313" key="2">
    <source>
        <dbReference type="EMBL" id="OGY13018.1"/>
    </source>
</evidence>
<dbReference type="Pfam" id="PF08241">
    <property type="entry name" value="Methyltransf_11"/>
    <property type="match status" value="1"/>
</dbReference>
<feature type="domain" description="Methyltransferase type 11" evidence="1">
    <location>
        <begin position="44"/>
        <end position="133"/>
    </location>
</feature>
<dbReference type="Proteomes" id="UP000178659">
    <property type="component" value="Unassembled WGS sequence"/>
</dbReference>
<proteinExistence type="predicted"/>
<dbReference type="AlphaFoldDB" id="A0A1G1VC62"/>
<dbReference type="InterPro" id="IPR029063">
    <property type="entry name" value="SAM-dependent_MTases_sf"/>
</dbReference>
<dbReference type="Gene3D" id="3.40.50.150">
    <property type="entry name" value="Vaccinia Virus protein VP39"/>
    <property type="match status" value="1"/>
</dbReference>
<dbReference type="PANTHER" id="PTHR43464">
    <property type="entry name" value="METHYLTRANSFERASE"/>
    <property type="match status" value="1"/>
</dbReference>
<dbReference type="InterPro" id="IPR013216">
    <property type="entry name" value="Methyltransf_11"/>
</dbReference>